<feature type="transmembrane region" description="Helical" evidence="1">
    <location>
        <begin position="276"/>
        <end position="293"/>
    </location>
</feature>
<feature type="transmembrane region" description="Helical" evidence="1">
    <location>
        <begin position="93"/>
        <end position="110"/>
    </location>
</feature>
<sequence length="300" mass="32074">MQIITITVSAIISWALLSVVSRILLVNFDLDPWMFSFLQLVSGGLTLLLIGYRGAGGASSFARPSTWVLGALRVLSAALYTAVLAIISVLETGIISALNLPVVAVFVWVLHKQRPAVIAWVGHAILLVVVTVMARRLESDLQLTVLGLMGLNAMCLGAMNLIAEQHPENKTATLSGRAWFTGVVLAITAALFLCLRILQGQEILTQITAPLILSSVIVGVLLRAPSMFLAFWAVSAAGAQGYTAAISLLPLFGMMFEQAAVAVGLLDTSRFEVESLYLAFAALAGTLLIWFSGQTYTQKK</sequence>
<feature type="transmembrane region" description="Helical" evidence="1">
    <location>
        <begin position="67"/>
        <end position="87"/>
    </location>
</feature>
<gene>
    <name evidence="3" type="ORF">SAMN04488040_0660</name>
</gene>
<dbReference type="Proteomes" id="UP000199239">
    <property type="component" value="Unassembled WGS sequence"/>
</dbReference>
<dbReference type="OrthoDB" id="7843154at2"/>
<feature type="transmembrane region" description="Helical" evidence="1">
    <location>
        <begin position="229"/>
        <end position="256"/>
    </location>
</feature>
<evidence type="ECO:0000313" key="4">
    <source>
        <dbReference type="Proteomes" id="UP000199239"/>
    </source>
</evidence>
<dbReference type="EMBL" id="FPAJ01000001">
    <property type="protein sequence ID" value="SFS50339.1"/>
    <property type="molecule type" value="Genomic_DNA"/>
</dbReference>
<accession>A0A1I6QCZ1</accession>
<dbReference type="Pfam" id="PF00892">
    <property type="entry name" value="EamA"/>
    <property type="match status" value="1"/>
</dbReference>
<reference evidence="4" key="1">
    <citation type="submission" date="2016-10" db="EMBL/GenBank/DDBJ databases">
        <authorList>
            <person name="Varghese N."/>
            <person name="Submissions S."/>
        </authorList>
    </citation>
    <scope>NUCLEOTIDE SEQUENCE [LARGE SCALE GENOMIC DNA]</scope>
    <source>
        <strain evidence="4">DSM 23422</strain>
    </source>
</reference>
<keyword evidence="1" id="KW-1133">Transmembrane helix</keyword>
<evidence type="ECO:0000259" key="2">
    <source>
        <dbReference type="Pfam" id="PF00892"/>
    </source>
</evidence>
<protein>
    <recommendedName>
        <fullName evidence="2">EamA domain-containing protein</fullName>
    </recommendedName>
</protein>
<dbReference type="InterPro" id="IPR000620">
    <property type="entry name" value="EamA_dom"/>
</dbReference>
<organism evidence="3 4">
    <name type="scientific">Sulfitobacter marinus</name>
    <dbReference type="NCBI Taxonomy" id="394264"/>
    <lineage>
        <taxon>Bacteria</taxon>
        <taxon>Pseudomonadati</taxon>
        <taxon>Pseudomonadota</taxon>
        <taxon>Alphaproteobacteria</taxon>
        <taxon>Rhodobacterales</taxon>
        <taxon>Roseobacteraceae</taxon>
        <taxon>Sulfitobacter</taxon>
    </lineage>
</organism>
<keyword evidence="1" id="KW-0472">Membrane</keyword>
<dbReference type="GO" id="GO:0016020">
    <property type="term" value="C:membrane"/>
    <property type="evidence" value="ECO:0007669"/>
    <property type="project" value="InterPro"/>
</dbReference>
<feature type="transmembrane region" description="Helical" evidence="1">
    <location>
        <begin position="141"/>
        <end position="162"/>
    </location>
</feature>
<evidence type="ECO:0000256" key="1">
    <source>
        <dbReference type="SAM" id="Phobius"/>
    </source>
</evidence>
<evidence type="ECO:0000313" key="3">
    <source>
        <dbReference type="EMBL" id="SFS50339.1"/>
    </source>
</evidence>
<proteinExistence type="predicted"/>
<feature type="transmembrane region" description="Helical" evidence="1">
    <location>
        <begin position="117"/>
        <end position="135"/>
    </location>
</feature>
<keyword evidence="1" id="KW-0812">Transmembrane</keyword>
<feature type="domain" description="EamA" evidence="2">
    <location>
        <begin position="5"/>
        <end position="133"/>
    </location>
</feature>
<feature type="transmembrane region" description="Helical" evidence="1">
    <location>
        <begin position="32"/>
        <end position="55"/>
    </location>
</feature>
<keyword evidence="4" id="KW-1185">Reference proteome</keyword>
<dbReference type="RefSeq" id="WP_093914889.1">
    <property type="nucleotide sequence ID" value="NZ_FPAJ01000001.1"/>
</dbReference>
<feature type="transmembrane region" description="Helical" evidence="1">
    <location>
        <begin position="174"/>
        <end position="198"/>
    </location>
</feature>
<dbReference type="AlphaFoldDB" id="A0A1I6QCZ1"/>
<name>A0A1I6QCZ1_9RHOB</name>